<keyword evidence="5" id="KW-0808">Transferase</keyword>
<evidence type="ECO:0000256" key="4">
    <source>
        <dbReference type="ARBA" id="ARBA00022553"/>
    </source>
</evidence>
<evidence type="ECO:0000256" key="6">
    <source>
        <dbReference type="ARBA" id="ARBA00022692"/>
    </source>
</evidence>
<keyword evidence="7 13" id="KW-0418">Kinase</keyword>
<comment type="catalytic activity">
    <reaction evidence="1">
        <text>ATP + protein L-histidine = ADP + protein N-phospho-L-histidine.</text>
        <dbReference type="EC" id="2.7.13.3"/>
    </reaction>
</comment>
<dbReference type="GO" id="GO:0000155">
    <property type="term" value="F:phosphorelay sensor kinase activity"/>
    <property type="evidence" value="ECO:0007669"/>
    <property type="project" value="InterPro"/>
</dbReference>
<gene>
    <name evidence="13" type="ORF">SAMN05216469_10791</name>
</gene>
<sequence>MSTFKKLFIAVTALFILLTVILNMALIRQADSPTGIYRVEAKRLADDIEERGSYDLGDYPHLTGVFTEDDGDLYISDEQYVIIEAAGKLYRVEYNTSDHRSWLLLINGALAVVLLMLFVLFRYIRRNIILPFGRLNDVPQELARGNLAVPIPEEKSRFFGKFTWGVNMLRESIEENRTKEISMQRDKKLLLLSLSHDIKTPLSAIKLNAKALAKGLYKDEQKQREAAESINARADEIEGFVSRITKASSEDFMDFEVHMGEEFLSVILSRINERYAPQLNISSTEFVIDDYDDCILSCDGDRLAECLQNLIENAIKYGDGRLIEICFDTMDGCKLITVKNTGCTLEAKELPQIFESFHRGSNAEKAKGSGLGLFICRKLITLMGGEVYADIKDECFLVTLVVRLA</sequence>
<dbReference type="PANTHER" id="PTHR45528">
    <property type="entry name" value="SENSOR HISTIDINE KINASE CPXA"/>
    <property type="match status" value="1"/>
</dbReference>
<accession>A0A1H7KTM8</accession>
<dbReference type="OrthoDB" id="9780718at2"/>
<keyword evidence="8 11" id="KW-1133">Transmembrane helix</keyword>
<dbReference type="PROSITE" id="PS50109">
    <property type="entry name" value="HIS_KIN"/>
    <property type="match status" value="1"/>
</dbReference>
<dbReference type="InterPro" id="IPR003661">
    <property type="entry name" value="HisK_dim/P_dom"/>
</dbReference>
<dbReference type="Gene3D" id="1.10.287.130">
    <property type="match status" value="1"/>
</dbReference>
<keyword evidence="9" id="KW-0902">Two-component regulatory system</keyword>
<dbReference type="Pfam" id="PF00512">
    <property type="entry name" value="HisKA"/>
    <property type="match status" value="1"/>
</dbReference>
<name>A0A1H7KTM8_RUMAL</name>
<evidence type="ECO:0000256" key="2">
    <source>
        <dbReference type="ARBA" id="ARBA00004141"/>
    </source>
</evidence>
<dbReference type="Gene3D" id="3.30.565.10">
    <property type="entry name" value="Histidine kinase-like ATPase, C-terminal domain"/>
    <property type="match status" value="1"/>
</dbReference>
<evidence type="ECO:0000313" key="14">
    <source>
        <dbReference type="Proteomes" id="UP000186015"/>
    </source>
</evidence>
<keyword evidence="4" id="KW-0597">Phosphoprotein</keyword>
<evidence type="ECO:0000256" key="5">
    <source>
        <dbReference type="ARBA" id="ARBA00022679"/>
    </source>
</evidence>
<evidence type="ECO:0000256" key="8">
    <source>
        <dbReference type="ARBA" id="ARBA00022989"/>
    </source>
</evidence>
<dbReference type="CDD" id="cd00075">
    <property type="entry name" value="HATPase"/>
    <property type="match status" value="1"/>
</dbReference>
<dbReference type="RefSeq" id="WP_074833166.1">
    <property type="nucleotide sequence ID" value="NZ_FOAT01000007.1"/>
</dbReference>
<evidence type="ECO:0000256" key="10">
    <source>
        <dbReference type="ARBA" id="ARBA00023136"/>
    </source>
</evidence>
<comment type="subcellular location">
    <subcellularLocation>
        <location evidence="2">Membrane</location>
        <topology evidence="2">Multi-pass membrane protein</topology>
    </subcellularLocation>
</comment>
<evidence type="ECO:0000256" key="1">
    <source>
        <dbReference type="ARBA" id="ARBA00000085"/>
    </source>
</evidence>
<dbReference type="EC" id="2.7.13.3" evidence="3"/>
<evidence type="ECO:0000256" key="7">
    <source>
        <dbReference type="ARBA" id="ARBA00022777"/>
    </source>
</evidence>
<keyword evidence="10 11" id="KW-0472">Membrane</keyword>
<evidence type="ECO:0000256" key="3">
    <source>
        <dbReference type="ARBA" id="ARBA00012438"/>
    </source>
</evidence>
<dbReference type="SMART" id="SM00387">
    <property type="entry name" value="HATPase_c"/>
    <property type="match status" value="1"/>
</dbReference>
<dbReference type="InterPro" id="IPR036890">
    <property type="entry name" value="HATPase_C_sf"/>
</dbReference>
<reference evidence="13 14" key="1">
    <citation type="submission" date="2016-10" db="EMBL/GenBank/DDBJ databases">
        <authorList>
            <person name="de Groot N.N."/>
        </authorList>
    </citation>
    <scope>NUCLEOTIDE SEQUENCE [LARGE SCALE GENOMIC DNA]</scope>
    <source>
        <strain evidence="13 14">KH2T6</strain>
    </source>
</reference>
<evidence type="ECO:0000313" key="13">
    <source>
        <dbReference type="EMBL" id="SEK89880.1"/>
    </source>
</evidence>
<dbReference type="SUPFAM" id="SSF47384">
    <property type="entry name" value="Homodimeric domain of signal transducing histidine kinase"/>
    <property type="match status" value="1"/>
</dbReference>
<dbReference type="InterPro" id="IPR005467">
    <property type="entry name" value="His_kinase_dom"/>
</dbReference>
<evidence type="ECO:0000256" key="9">
    <source>
        <dbReference type="ARBA" id="ARBA00023012"/>
    </source>
</evidence>
<dbReference type="EMBL" id="FOAT01000007">
    <property type="protein sequence ID" value="SEK89880.1"/>
    <property type="molecule type" value="Genomic_DNA"/>
</dbReference>
<dbReference type="CDD" id="cd00082">
    <property type="entry name" value="HisKA"/>
    <property type="match status" value="1"/>
</dbReference>
<evidence type="ECO:0000256" key="11">
    <source>
        <dbReference type="SAM" id="Phobius"/>
    </source>
</evidence>
<dbReference type="Proteomes" id="UP000186015">
    <property type="component" value="Unassembled WGS sequence"/>
</dbReference>
<organism evidence="13 14">
    <name type="scientific">Ruminococcus albus</name>
    <dbReference type="NCBI Taxonomy" id="1264"/>
    <lineage>
        <taxon>Bacteria</taxon>
        <taxon>Bacillati</taxon>
        <taxon>Bacillota</taxon>
        <taxon>Clostridia</taxon>
        <taxon>Eubacteriales</taxon>
        <taxon>Oscillospiraceae</taxon>
        <taxon>Ruminococcus</taxon>
    </lineage>
</organism>
<dbReference type="GO" id="GO:0016020">
    <property type="term" value="C:membrane"/>
    <property type="evidence" value="ECO:0007669"/>
    <property type="project" value="UniProtKB-SubCell"/>
</dbReference>
<dbReference type="InterPro" id="IPR050398">
    <property type="entry name" value="HssS/ArlS-like"/>
</dbReference>
<evidence type="ECO:0000259" key="12">
    <source>
        <dbReference type="PROSITE" id="PS50109"/>
    </source>
</evidence>
<proteinExistence type="predicted"/>
<dbReference type="SMART" id="SM00388">
    <property type="entry name" value="HisKA"/>
    <property type="match status" value="1"/>
</dbReference>
<dbReference type="InterPro" id="IPR003594">
    <property type="entry name" value="HATPase_dom"/>
</dbReference>
<feature type="transmembrane region" description="Helical" evidence="11">
    <location>
        <begin position="102"/>
        <end position="124"/>
    </location>
</feature>
<dbReference type="InterPro" id="IPR036097">
    <property type="entry name" value="HisK_dim/P_sf"/>
</dbReference>
<protein>
    <recommendedName>
        <fullName evidence="3">histidine kinase</fullName>
        <ecNumber evidence="3">2.7.13.3</ecNumber>
    </recommendedName>
</protein>
<dbReference type="InterPro" id="IPR004358">
    <property type="entry name" value="Sig_transdc_His_kin-like_C"/>
</dbReference>
<keyword evidence="6 11" id="KW-0812">Transmembrane</keyword>
<dbReference type="Pfam" id="PF02518">
    <property type="entry name" value="HATPase_c"/>
    <property type="match status" value="1"/>
</dbReference>
<dbReference type="PRINTS" id="PR00344">
    <property type="entry name" value="BCTRLSENSOR"/>
</dbReference>
<dbReference type="PANTHER" id="PTHR45528:SF9">
    <property type="entry name" value="SENSOR HISTIDINE KINASE YBDK"/>
    <property type="match status" value="1"/>
</dbReference>
<dbReference type="Gene3D" id="6.10.340.10">
    <property type="match status" value="1"/>
</dbReference>
<dbReference type="SUPFAM" id="SSF55874">
    <property type="entry name" value="ATPase domain of HSP90 chaperone/DNA topoisomerase II/histidine kinase"/>
    <property type="match status" value="1"/>
</dbReference>
<feature type="domain" description="Histidine kinase" evidence="12">
    <location>
        <begin position="193"/>
        <end position="405"/>
    </location>
</feature>
<dbReference type="AlphaFoldDB" id="A0A1H7KTM8"/>